<protein>
    <submittedName>
        <fullName evidence="2">Uncharacterized protein</fullName>
    </submittedName>
</protein>
<organism evidence="2 3">
    <name type="scientific">Triparma retinervis</name>
    <dbReference type="NCBI Taxonomy" id="2557542"/>
    <lineage>
        <taxon>Eukaryota</taxon>
        <taxon>Sar</taxon>
        <taxon>Stramenopiles</taxon>
        <taxon>Ochrophyta</taxon>
        <taxon>Bolidophyceae</taxon>
        <taxon>Parmales</taxon>
        <taxon>Triparmaceae</taxon>
        <taxon>Triparma</taxon>
    </lineage>
</organism>
<dbReference type="Pfam" id="PF07692">
    <property type="entry name" value="Fea1"/>
    <property type="match status" value="2"/>
</dbReference>
<reference evidence="2" key="1">
    <citation type="submission" date="2022-07" db="EMBL/GenBank/DDBJ databases">
        <title>Genome analysis of Parmales, a sister group of diatoms, reveals the evolutionary specialization of diatoms from phago-mixotrophs to photoautotrophs.</title>
        <authorList>
            <person name="Ban H."/>
            <person name="Sato S."/>
            <person name="Yoshikawa S."/>
            <person name="Kazumasa Y."/>
            <person name="Nakamura Y."/>
            <person name="Ichinomiya M."/>
            <person name="Saitoh K."/>
            <person name="Sato N."/>
            <person name="Blanc-Mathieu R."/>
            <person name="Endo H."/>
            <person name="Kuwata A."/>
            <person name="Ogata H."/>
        </authorList>
    </citation>
    <scope>NUCLEOTIDE SEQUENCE</scope>
</reference>
<dbReference type="InterPro" id="IPR011643">
    <property type="entry name" value="HCR1"/>
</dbReference>
<feature type="chain" id="PRO_5040802687" evidence="1">
    <location>
        <begin position="19"/>
        <end position="774"/>
    </location>
</feature>
<evidence type="ECO:0000313" key="2">
    <source>
        <dbReference type="EMBL" id="GMH50331.1"/>
    </source>
</evidence>
<feature type="signal peptide" evidence="1">
    <location>
        <begin position="1"/>
        <end position="18"/>
    </location>
</feature>
<evidence type="ECO:0000313" key="3">
    <source>
        <dbReference type="Proteomes" id="UP001165082"/>
    </source>
</evidence>
<dbReference type="Proteomes" id="UP001165082">
    <property type="component" value="Unassembled WGS sequence"/>
</dbReference>
<accession>A0A9W6ZDE3</accession>
<comment type="caution">
    <text evidence="2">The sequence shown here is derived from an EMBL/GenBank/DDBJ whole genome shotgun (WGS) entry which is preliminary data.</text>
</comment>
<keyword evidence="3" id="KW-1185">Reference proteome</keyword>
<sequence length="774" mass="83084">MKFLAVSFLFALAPFAAATNPTFAEDYVANSDVTQHGNVDLDVTKILEHIGNNDAASAKQVYTAGLNSDKGSGVFRTLQGFSTGIGAKALKDDYKEMAYSLAMAANGYSDDKFADTMTLAELDATTPSALAITTAINIGNTRMYAMHEFYDAIADAKKGAVTDNDGGAKAWDEGVAFYCGGQSVKGEANMNSIYGMIELLAPKFGETVEANIAPINELLMTKMKSGRDKIQEYTSTDGTVDKAITETQEIELLRLAEEINGLFTAFNIQMLIAAHKSADMTSSEAEKTSVTNILATAIHAELNACDKDAAADFKGNTISASTPQDVSDNWATTMAALQENYHCMINVNVSDKFHQSCGIVGAYDDGSTTQAACDDADIYPYESTMRTVMGSEATVSKNMVGYEPGSNVAKHALLDKDLRRMGVLMGKQGSEDFLNAYFVYANGWNSWKTNSDDGTFKSFRNYKAFASESKLKLFQEGLDLNAYFGTYSGHDNLITAALKGTAPFDENDDTVARKEIAIKTTQFGLNLYYVIREFYDAKADCVANSLTDNYDAVHAWDEGVAFWAGSLEGTDGDDSGELLYMLAQKRSGQYEYTSVKHDKTASSVNADLVEQFIAGESHLVAGDCDAIDPIIKKVISLMVVPVIQGAQRYAWKVGSGTSATAKSKAEGWAFASSILPMVKACSPESAAIIERNQDFHAETHMVDGTEAVFEAWQKTFACLGVTCKDVGEFVESKDSPVDAPACEDTFSDLGGSAPRVGVGAALAVIASGVAAMVL</sequence>
<proteinExistence type="predicted"/>
<evidence type="ECO:0000256" key="1">
    <source>
        <dbReference type="SAM" id="SignalP"/>
    </source>
</evidence>
<dbReference type="OrthoDB" id="41870at2759"/>
<name>A0A9W6ZDE3_9STRA</name>
<dbReference type="EMBL" id="BRXZ01003229">
    <property type="protein sequence ID" value="GMH50331.1"/>
    <property type="molecule type" value="Genomic_DNA"/>
</dbReference>
<gene>
    <name evidence="2" type="ORF">TrRE_jg10741</name>
</gene>
<dbReference type="AlphaFoldDB" id="A0A9W6ZDE3"/>
<keyword evidence="1" id="KW-0732">Signal</keyword>